<dbReference type="PANTHER" id="PTHR40079:SF4">
    <property type="entry name" value="GH26 DOMAIN-CONTAINING PROTEIN-RELATED"/>
    <property type="match status" value="1"/>
</dbReference>
<evidence type="ECO:0000313" key="7">
    <source>
        <dbReference type="Proteomes" id="UP000199012"/>
    </source>
</evidence>
<dbReference type="GO" id="GO:0016985">
    <property type="term" value="F:mannan endo-1,4-beta-mannosidase activity"/>
    <property type="evidence" value="ECO:0007669"/>
    <property type="project" value="InterPro"/>
</dbReference>
<dbReference type="Proteomes" id="UP000199012">
    <property type="component" value="Unassembled WGS sequence"/>
</dbReference>
<evidence type="ECO:0000256" key="4">
    <source>
        <dbReference type="PROSITE-ProRule" id="PRU01100"/>
    </source>
</evidence>
<dbReference type="EMBL" id="FOKA01000004">
    <property type="protein sequence ID" value="SFA94818.1"/>
    <property type="molecule type" value="Genomic_DNA"/>
</dbReference>
<sequence length="352" mass="37297">MVDGAGVVESGRRRWTALVVGVLVTGLVGPVGVAQAGVDVTAAGTTSGAAGAIVAEGSLCPPGTVAVRTAARPAFGTTVPWGPLDARALGATETLVGRHVQYVHWYTGLGELPDPAKLQAVVDHGSVPVITWEPWVWTGGVDQPAYRLTEIAGGRWDAQLAAFADVLARWGGPVQVRWGHEMNGDWYPWGTGVNANAAGDYVRAYRHVHDVLTARGARQVTWVWSPNVVYPGSTPLAGLYPGDAYVDVVAVDGYNWGTSAPGKRWQTPAEVFDETLAQVRAVAPTKPLMIAETASTELGGDKAAWVRALFAWADAQPGLLAVAWFDEDKETDWRIASSRASVAAFREALAPR</sequence>
<dbReference type="InterPro" id="IPR017853">
    <property type="entry name" value="GH"/>
</dbReference>
<keyword evidence="2 4" id="KW-0378">Hydrolase</keyword>
<dbReference type="GO" id="GO:0006080">
    <property type="term" value="P:substituted mannan metabolic process"/>
    <property type="evidence" value="ECO:0007669"/>
    <property type="project" value="InterPro"/>
</dbReference>
<feature type="active site" description="Nucleophile" evidence="4">
    <location>
        <position position="292"/>
    </location>
</feature>
<keyword evidence="3 4" id="KW-0326">Glycosidase</keyword>
<name>A0A1I0X358_9CELL</name>
<evidence type="ECO:0000259" key="5">
    <source>
        <dbReference type="PROSITE" id="PS51764"/>
    </source>
</evidence>
<keyword evidence="7" id="KW-1185">Reference proteome</keyword>
<dbReference type="PROSITE" id="PS51764">
    <property type="entry name" value="GH26"/>
    <property type="match status" value="1"/>
</dbReference>
<comment type="similarity">
    <text evidence="1 4">Belongs to the glycosyl hydrolase 26 family.</text>
</comment>
<evidence type="ECO:0000256" key="3">
    <source>
        <dbReference type="ARBA" id="ARBA00023295"/>
    </source>
</evidence>
<evidence type="ECO:0000256" key="2">
    <source>
        <dbReference type="ARBA" id="ARBA00022801"/>
    </source>
</evidence>
<dbReference type="PANTHER" id="PTHR40079">
    <property type="entry name" value="MANNAN ENDO-1,4-BETA-MANNOSIDASE E-RELATED"/>
    <property type="match status" value="1"/>
</dbReference>
<feature type="domain" description="GH26" evidence="5">
    <location>
        <begin position="48"/>
        <end position="352"/>
    </location>
</feature>
<dbReference type="STRING" id="988821.SAMN05421867_10455"/>
<dbReference type="Gene3D" id="3.20.20.80">
    <property type="entry name" value="Glycosidases"/>
    <property type="match status" value="1"/>
</dbReference>
<reference evidence="6 7" key="1">
    <citation type="submission" date="2016-10" db="EMBL/GenBank/DDBJ databases">
        <authorList>
            <person name="de Groot N.N."/>
        </authorList>
    </citation>
    <scope>NUCLEOTIDE SEQUENCE [LARGE SCALE GENOMIC DNA]</scope>
    <source>
        <strain evidence="6 7">CGMCC 4.6945</strain>
    </source>
</reference>
<organism evidence="6 7">
    <name type="scientific">Cellulomonas marina</name>
    <dbReference type="NCBI Taxonomy" id="988821"/>
    <lineage>
        <taxon>Bacteria</taxon>
        <taxon>Bacillati</taxon>
        <taxon>Actinomycetota</taxon>
        <taxon>Actinomycetes</taxon>
        <taxon>Micrococcales</taxon>
        <taxon>Cellulomonadaceae</taxon>
        <taxon>Cellulomonas</taxon>
    </lineage>
</organism>
<protein>
    <submittedName>
        <fullName evidence="6">Glycosyl hydrolase family 26</fullName>
    </submittedName>
</protein>
<dbReference type="AlphaFoldDB" id="A0A1I0X358"/>
<dbReference type="SUPFAM" id="SSF51445">
    <property type="entry name" value="(Trans)glycosidases"/>
    <property type="match status" value="1"/>
</dbReference>
<proteinExistence type="inferred from homology"/>
<dbReference type="InterPro" id="IPR022790">
    <property type="entry name" value="GH26_dom"/>
</dbReference>
<accession>A0A1I0X358</accession>
<evidence type="ECO:0000313" key="6">
    <source>
        <dbReference type="EMBL" id="SFA94818.1"/>
    </source>
</evidence>
<dbReference type="Pfam" id="PF02156">
    <property type="entry name" value="Glyco_hydro_26"/>
    <property type="match status" value="1"/>
</dbReference>
<evidence type="ECO:0000256" key="1">
    <source>
        <dbReference type="ARBA" id="ARBA00007754"/>
    </source>
</evidence>
<dbReference type="InterPro" id="IPR000805">
    <property type="entry name" value="Glyco_hydro_26"/>
</dbReference>
<gene>
    <name evidence="6" type="ORF">SAMN05421867_10455</name>
</gene>
<feature type="active site" description="Proton donor" evidence="4">
    <location>
        <position position="181"/>
    </location>
</feature>